<evidence type="ECO:0000313" key="3">
    <source>
        <dbReference type="Proteomes" id="UP000321570"/>
    </source>
</evidence>
<reference evidence="2 3" key="1">
    <citation type="submission" date="2019-07" db="EMBL/GenBank/DDBJ databases">
        <authorList>
            <person name="Jastrzebski P J."/>
            <person name="Paukszto L."/>
            <person name="Jastrzebski P J."/>
        </authorList>
    </citation>
    <scope>NUCLEOTIDE SEQUENCE [LARGE SCALE GENOMIC DNA]</scope>
    <source>
        <strain evidence="2 3">WMS-il1</strain>
    </source>
</reference>
<evidence type="ECO:0000256" key="1">
    <source>
        <dbReference type="SAM" id="Phobius"/>
    </source>
</evidence>
<keyword evidence="1" id="KW-0472">Membrane</keyword>
<name>A0A564YMJ2_HYMDI</name>
<dbReference type="EMBL" id="CABIJS010000299">
    <property type="protein sequence ID" value="VUZ48501.1"/>
    <property type="molecule type" value="Genomic_DNA"/>
</dbReference>
<keyword evidence="3" id="KW-1185">Reference proteome</keyword>
<evidence type="ECO:0000313" key="2">
    <source>
        <dbReference type="EMBL" id="VUZ48501.1"/>
    </source>
</evidence>
<feature type="transmembrane region" description="Helical" evidence="1">
    <location>
        <begin position="246"/>
        <end position="269"/>
    </location>
</feature>
<keyword evidence="1" id="KW-0812">Transmembrane</keyword>
<gene>
    <name evidence="2" type="ORF">WMSIL1_LOCUS7838</name>
</gene>
<dbReference type="AlphaFoldDB" id="A0A564YMJ2"/>
<protein>
    <submittedName>
        <fullName evidence="2">Uncharacterized protein</fullName>
    </submittedName>
</protein>
<sequence>MSIFRLHLFCFPKLMCTMPFDLFWFLLGLSTFSSILSLAEATVYNVTIPSKEISIRGVSAYLLTFGKVKENVEQASFAFDLLKTENFALLYTFKHFNLPKLSFNSHSECAALECLLSNNQEETISQIDASCNDNSNPNLYGPIVAVPGANRVTCKVYWYYPANKSALLDSLKLLFVGVYDGYCENVPSELTNFSKWCNVEVKNLVDEDYKAMERPLCMEEQVAKEVFNVTCSNSIKPNFPLSFTQFQVVSIVTGCVVGVFLIVALWLFIRWCLWRRKKPYTSGSTPVLV</sequence>
<dbReference type="Proteomes" id="UP000321570">
    <property type="component" value="Unassembled WGS sequence"/>
</dbReference>
<organism evidence="2 3">
    <name type="scientific">Hymenolepis diminuta</name>
    <name type="common">Rat tapeworm</name>
    <dbReference type="NCBI Taxonomy" id="6216"/>
    <lineage>
        <taxon>Eukaryota</taxon>
        <taxon>Metazoa</taxon>
        <taxon>Spiralia</taxon>
        <taxon>Lophotrochozoa</taxon>
        <taxon>Platyhelminthes</taxon>
        <taxon>Cestoda</taxon>
        <taxon>Eucestoda</taxon>
        <taxon>Cyclophyllidea</taxon>
        <taxon>Hymenolepididae</taxon>
        <taxon>Hymenolepis</taxon>
    </lineage>
</organism>
<proteinExistence type="predicted"/>
<accession>A0A564YMJ2</accession>
<keyword evidence="1" id="KW-1133">Transmembrane helix</keyword>